<dbReference type="EMBL" id="LS483452">
    <property type="protein sequence ID" value="SQH77821.1"/>
    <property type="molecule type" value="Genomic_DNA"/>
</dbReference>
<proteinExistence type="predicted"/>
<gene>
    <name evidence="1" type="ORF">SHEWBE_3858</name>
</gene>
<sequence length="36" mass="4109">MLWEGGYGYAMGRTVKLTMEARYVDILFGASIKSHR</sequence>
<dbReference type="Proteomes" id="UP000250123">
    <property type="component" value="Chromosome SHEWBE"/>
</dbReference>
<accession>A0A330M6C5</accession>
<evidence type="ECO:0000313" key="2">
    <source>
        <dbReference type="Proteomes" id="UP000250123"/>
    </source>
</evidence>
<organism evidence="1 2">
    <name type="scientific">Shewanella benthica</name>
    <dbReference type="NCBI Taxonomy" id="43661"/>
    <lineage>
        <taxon>Bacteria</taxon>
        <taxon>Pseudomonadati</taxon>
        <taxon>Pseudomonadota</taxon>
        <taxon>Gammaproteobacteria</taxon>
        <taxon>Alteromonadales</taxon>
        <taxon>Shewanellaceae</taxon>
        <taxon>Shewanella</taxon>
    </lineage>
</organism>
<dbReference type="AlphaFoldDB" id="A0A330M6C5"/>
<protein>
    <submittedName>
        <fullName evidence="1">Uncharacterized protein</fullName>
    </submittedName>
</protein>
<reference evidence="2" key="1">
    <citation type="submission" date="2018-06" db="EMBL/GenBank/DDBJ databases">
        <authorList>
            <person name="Cea G.-C."/>
            <person name="William W."/>
        </authorList>
    </citation>
    <scope>NUCLEOTIDE SEQUENCE [LARGE SCALE GENOMIC DNA]</scope>
    <source>
        <strain evidence="2">DB21MT-2</strain>
    </source>
</reference>
<name>A0A330M6C5_9GAMM</name>
<dbReference type="KEGG" id="sbk:SHEWBE_3858"/>
<evidence type="ECO:0000313" key="1">
    <source>
        <dbReference type="EMBL" id="SQH77821.1"/>
    </source>
</evidence>